<feature type="compositionally biased region" description="Pro residues" evidence="7">
    <location>
        <begin position="592"/>
        <end position="605"/>
    </location>
</feature>
<gene>
    <name evidence="9" type="ORF">CVT25_002889</name>
</gene>
<protein>
    <recommendedName>
        <fullName evidence="8">WDR59/RTC1-like RING zinc finger domain-containing protein</fullName>
    </recommendedName>
</protein>
<feature type="region of interest" description="Disordered" evidence="7">
    <location>
        <begin position="592"/>
        <end position="697"/>
    </location>
</feature>
<dbReference type="GO" id="GO:0061700">
    <property type="term" value="C:GATOR2 complex"/>
    <property type="evidence" value="ECO:0007669"/>
    <property type="project" value="TreeGrafter"/>
</dbReference>
<dbReference type="AlphaFoldDB" id="A0A409WKQ4"/>
<dbReference type="InterPro" id="IPR049566">
    <property type="entry name" value="WDR59_RTC1-like_RING_Znf"/>
</dbReference>
<dbReference type="SMART" id="SM00320">
    <property type="entry name" value="WD40"/>
    <property type="match status" value="3"/>
</dbReference>
<dbReference type="InterPro" id="IPR037590">
    <property type="entry name" value="WDR24"/>
</dbReference>
<dbReference type="Pfam" id="PF17120">
    <property type="entry name" value="zf-RING_16"/>
    <property type="match status" value="1"/>
</dbReference>
<feature type="repeat" description="WD" evidence="6">
    <location>
        <begin position="150"/>
        <end position="192"/>
    </location>
</feature>
<evidence type="ECO:0000313" key="9">
    <source>
        <dbReference type="EMBL" id="PPQ79096.1"/>
    </source>
</evidence>
<evidence type="ECO:0000259" key="8">
    <source>
        <dbReference type="Pfam" id="PF17120"/>
    </source>
</evidence>
<dbReference type="InterPro" id="IPR036322">
    <property type="entry name" value="WD40_repeat_dom_sf"/>
</dbReference>
<dbReference type="GO" id="GO:1904263">
    <property type="term" value="P:positive regulation of TORC1 signaling"/>
    <property type="evidence" value="ECO:0007669"/>
    <property type="project" value="TreeGrafter"/>
</dbReference>
<dbReference type="STRING" id="93625.A0A409WKQ4"/>
<feature type="compositionally biased region" description="Polar residues" evidence="7">
    <location>
        <begin position="730"/>
        <end position="742"/>
    </location>
</feature>
<keyword evidence="1 6" id="KW-0853">WD repeat</keyword>
<name>A0A409WKQ4_PSICY</name>
<evidence type="ECO:0000256" key="2">
    <source>
        <dbReference type="ARBA" id="ARBA00022723"/>
    </source>
</evidence>
<feature type="region of interest" description="Disordered" evidence="7">
    <location>
        <begin position="723"/>
        <end position="923"/>
    </location>
</feature>
<evidence type="ECO:0000256" key="3">
    <source>
        <dbReference type="ARBA" id="ARBA00022737"/>
    </source>
</evidence>
<feature type="compositionally biased region" description="Low complexity" evidence="7">
    <location>
        <begin position="348"/>
        <end position="365"/>
    </location>
</feature>
<feature type="compositionally biased region" description="Polar residues" evidence="7">
    <location>
        <begin position="880"/>
        <end position="894"/>
    </location>
</feature>
<evidence type="ECO:0000256" key="4">
    <source>
        <dbReference type="ARBA" id="ARBA00022771"/>
    </source>
</evidence>
<organism evidence="9 10">
    <name type="scientific">Psilocybe cyanescens</name>
    <dbReference type="NCBI Taxonomy" id="93625"/>
    <lineage>
        <taxon>Eukaryota</taxon>
        <taxon>Fungi</taxon>
        <taxon>Dikarya</taxon>
        <taxon>Basidiomycota</taxon>
        <taxon>Agaricomycotina</taxon>
        <taxon>Agaricomycetes</taxon>
        <taxon>Agaricomycetidae</taxon>
        <taxon>Agaricales</taxon>
        <taxon>Agaricineae</taxon>
        <taxon>Strophariaceae</taxon>
        <taxon>Psilocybe</taxon>
    </lineage>
</organism>
<feature type="compositionally biased region" description="Basic and acidic residues" evidence="7">
    <location>
        <begin position="896"/>
        <end position="910"/>
    </location>
</feature>
<sequence length="1225" mass="133277">MNTSVPQLSIKTFLNPFELYSDSRAHGYQGSSRNVRLGRVTPPGGGSIAKSEDGIRCAVTGKESLRILRVTEPSEGNNPEHKFSVGRGGHRIDASRNFWDASGLKIDSASTDVAWGHGLFNNKILTSARNGELILWDLNKSGVTKYERRTKDHIRSIHKMSVSHVVHHYCITGSADGHMRVWDIRDLSKSIMRVHHPTSVRSLVFSPSLWQPLQAIAGLDNGSIYRWDLRMGQRGKLDILPVAHTASVTALDWCSAGGVSAQGISAIGVTGQGDPGSTGLGWLVSGGLDRCVKVWDLTSPGASTHIPHKPTYTLHPSFAVRRLAWRPGYECEIAVVSTTEYATPSVDLSQPLSSSGSSGPLTRTGSGLGLDHIMRGNLPESIYPSKEKLNIQAEFRAPSPVPAMGDAVEIWDVRRGWLAKWSVTGSAVEGGVTDIAFRDSHALWAEHTSGSFSQIDLRDTTKPIDAIPRVAAAWEATGSMAFVIDTTGRWEVPYDDIRPDRKTVVDLPKPSMKALGDPAFRLSTQIIGTYSHDFSDIDLEMFTRLARRYIFEGRDRKEICAYNSGVALTAGHESAAQVWLLLGASLAEYVPNNPPTPPPSPPHIPSDPLVAVPQVSPHPPPNLTGYSFPAPSASKTAESSPSISQKLSPVRQSTSGSLPRASSHTPSSSTSRRLTPTSSTSSSPRHLPLSLPPVTPRRASFFGRRESTDSSSISHLAIFRRPSIPPSLGITASSPGDRSTPSLRHVGEGVLDDSDSSGSEEDPEGDETAAANSSEGERSNVILPEQTAPRTIPAPSPLSRVAGHQVWTEDEDEGGGNHEDDAYSPSPQSSTDSDSHGSSSPNRRSKSAKALRRSSIHFKSRSRSSTVASLAAPQPRPLAHQNSRSSIRTVTGADTTLREQEENLPMDEHTSQNPTQDTRAGHLRHKSQTISELVVNSTKANTPAVNQLDIPAEPYDDSQMTERRIEIIKLDDSRFKATTLKALEDALEEFAEDGDIQMCAMLALVAPEELHISRSRVRRFIDSYIGQLIWHKELKARCDTDILTRLRLHTCAAYLRKYSDNEDIRKPTLMGTTIYTSCGRCRKPLLVPAGSFSGRAINQGAFSYCLGCKSSVVMCSICRLPVRALLFQCSVCHHGGHQACYRQYYLQQPMVDLPSSFIPTNDSRGRASIRMPSTSVEDDAGDTAYTSGIPSPDHTHRPTTLAGHPCASGCGHFCWAANREWEELP</sequence>
<dbReference type="InParanoid" id="A0A409WKQ4"/>
<dbReference type="Proteomes" id="UP000283269">
    <property type="component" value="Unassembled WGS sequence"/>
</dbReference>
<evidence type="ECO:0000256" key="7">
    <source>
        <dbReference type="SAM" id="MobiDB-lite"/>
    </source>
</evidence>
<dbReference type="PANTHER" id="PTHR46200">
    <property type="entry name" value="GATOR COMPLEX PROTEIN WDR24"/>
    <property type="match status" value="1"/>
</dbReference>
<evidence type="ECO:0000256" key="5">
    <source>
        <dbReference type="ARBA" id="ARBA00022833"/>
    </source>
</evidence>
<keyword evidence="5" id="KW-0862">Zinc</keyword>
<evidence type="ECO:0000313" key="10">
    <source>
        <dbReference type="Proteomes" id="UP000283269"/>
    </source>
</evidence>
<feature type="domain" description="WDR59/RTC1-like RING zinc finger" evidence="8">
    <location>
        <begin position="1113"/>
        <end position="1148"/>
    </location>
</feature>
<dbReference type="PROSITE" id="PS00678">
    <property type="entry name" value="WD_REPEATS_1"/>
    <property type="match status" value="1"/>
</dbReference>
<feature type="compositionally biased region" description="Low complexity" evidence="7">
    <location>
        <begin position="824"/>
        <end position="842"/>
    </location>
</feature>
<dbReference type="GO" id="GO:0016239">
    <property type="term" value="P:positive regulation of macroautophagy"/>
    <property type="evidence" value="ECO:0007669"/>
    <property type="project" value="TreeGrafter"/>
</dbReference>
<dbReference type="OrthoDB" id="60955at2759"/>
<feature type="compositionally biased region" description="Acidic residues" evidence="7">
    <location>
        <begin position="750"/>
        <end position="767"/>
    </location>
</feature>
<dbReference type="InterPro" id="IPR001680">
    <property type="entry name" value="WD40_rpt"/>
</dbReference>
<dbReference type="PANTHER" id="PTHR46200:SF1">
    <property type="entry name" value="GATOR COMPLEX PROTEIN WDR24"/>
    <property type="match status" value="1"/>
</dbReference>
<reference evidence="9 10" key="1">
    <citation type="journal article" date="2018" name="Evol. Lett.">
        <title>Horizontal gene cluster transfer increased hallucinogenic mushroom diversity.</title>
        <authorList>
            <person name="Reynolds H.T."/>
            <person name="Vijayakumar V."/>
            <person name="Gluck-Thaler E."/>
            <person name="Korotkin H.B."/>
            <person name="Matheny P.B."/>
            <person name="Slot J.C."/>
        </authorList>
    </citation>
    <scope>NUCLEOTIDE SEQUENCE [LARGE SCALE GENOMIC DNA]</scope>
    <source>
        <strain evidence="9 10">2631</strain>
    </source>
</reference>
<dbReference type="EMBL" id="NHYD01003393">
    <property type="protein sequence ID" value="PPQ79096.1"/>
    <property type="molecule type" value="Genomic_DNA"/>
</dbReference>
<feature type="compositionally biased region" description="Basic residues" evidence="7">
    <location>
        <begin position="843"/>
        <end position="862"/>
    </location>
</feature>
<dbReference type="GO" id="GO:0008270">
    <property type="term" value="F:zinc ion binding"/>
    <property type="evidence" value="ECO:0007669"/>
    <property type="project" value="UniProtKB-KW"/>
</dbReference>
<keyword evidence="3" id="KW-0677">Repeat</keyword>
<feature type="compositionally biased region" description="Polar residues" evidence="7">
    <location>
        <begin position="633"/>
        <end position="656"/>
    </location>
</feature>
<evidence type="ECO:0000256" key="6">
    <source>
        <dbReference type="PROSITE-ProRule" id="PRU00221"/>
    </source>
</evidence>
<dbReference type="InterPro" id="IPR019775">
    <property type="entry name" value="WD40_repeat_CS"/>
</dbReference>
<evidence type="ECO:0000256" key="1">
    <source>
        <dbReference type="ARBA" id="ARBA00022574"/>
    </source>
</evidence>
<dbReference type="InterPro" id="IPR015943">
    <property type="entry name" value="WD40/YVTN_repeat-like_dom_sf"/>
</dbReference>
<keyword evidence="2" id="KW-0479">Metal-binding</keyword>
<dbReference type="PROSITE" id="PS50082">
    <property type="entry name" value="WD_REPEATS_2"/>
    <property type="match status" value="2"/>
</dbReference>
<accession>A0A409WKQ4</accession>
<proteinExistence type="predicted"/>
<comment type="caution">
    <text evidence="9">The sequence shown here is derived from an EMBL/GenBank/DDBJ whole genome shotgun (WGS) entry which is preliminary data.</text>
</comment>
<dbReference type="GO" id="GO:0005774">
    <property type="term" value="C:vacuolar membrane"/>
    <property type="evidence" value="ECO:0007669"/>
    <property type="project" value="TreeGrafter"/>
</dbReference>
<dbReference type="SUPFAM" id="SSF50978">
    <property type="entry name" value="WD40 repeat-like"/>
    <property type="match status" value="1"/>
</dbReference>
<feature type="region of interest" description="Disordered" evidence="7">
    <location>
        <begin position="1163"/>
        <end position="1197"/>
    </location>
</feature>
<feature type="region of interest" description="Disordered" evidence="7">
    <location>
        <begin position="347"/>
        <end position="366"/>
    </location>
</feature>
<dbReference type="GO" id="GO:0005829">
    <property type="term" value="C:cytosol"/>
    <property type="evidence" value="ECO:0007669"/>
    <property type="project" value="TreeGrafter"/>
</dbReference>
<feature type="compositionally biased region" description="Low complexity" evidence="7">
    <location>
        <begin position="657"/>
        <end position="689"/>
    </location>
</feature>
<dbReference type="Gene3D" id="2.130.10.10">
    <property type="entry name" value="YVTN repeat-like/Quinoprotein amine dehydrogenase"/>
    <property type="match status" value="1"/>
</dbReference>
<keyword evidence="10" id="KW-1185">Reference proteome</keyword>
<keyword evidence="4" id="KW-0863">Zinc-finger</keyword>
<feature type="repeat" description="WD" evidence="6">
    <location>
        <begin position="283"/>
        <end position="299"/>
    </location>
</feature>